<feature type="domain" description="Impact N-terminal" evidence="4">
    <location>
        <begin position="356"/>
        <end position="458"/>
    </location>
</feature>
<feature type="coiled-coil region" evidence="2">
    <location>
        <begin position="146"/>
        <end position="173"/>
    </location>
</feature>
<evidence type="ECO:0000259" key="4">
    <source>
        <dbReference type="Pfam" id="PF01205"/>
    </source>
</evidence>
<dbReference type="PANTHER" id="PTHR16301:SF25">
    <property type="entry name" value="PROTEIN IMPACT"/>
    <property type="match status" value="1"/>
</dbReference>
<dbReference type="Proteomes" id="UP001217089">
    <property type="component" value="Unassembled WGS sequence"/>
</dbReference>
<evidence type="ECO:0000256" key="1">
    <source>
        <dbReference type="ARBA" id="ARBA00007665"/>
    </source>
</evidence>
<dbReference type="InterPro" id="IPR023582">
    <property type="entry name" value="Impact"/>
</dbReference>
<dbReference type="Pfam" id="PF01205">
    <property type="entry name" value="Impact_N"/>
    <property type="match status" value="1"/>
</dbReference>
<gene>
    <name evidence="5" type="ORF">KUTeg_009065</name>
</gene>
<accession>A0ABQ9F7R0</accession>
<proteinExistence type="inferred from homology"/>
<feature type="region of interest" description="Disordered" evidence="3">
    <location>
        <begin position="62"/>
        <end position="82"/>
    </location>
</feature>
<reference evidence="5 6" key="1">
    <citation type="submission" date="2022-12" db="EMBL/GenBank/DDBJ databases">
        <title>Chromosome-level genome of Tegillarca granosa.</title>
        <authorList>
            <person name="Kim J."/>
        </authorList>
    </citation>
    <scope>NUCLEOTIDE SEQUENCE [LARGE SCALE GENOMIC DNA]</scope>
    <source>
        <strain evidence="5">Teg-2019</strain>
        <tissue evidence="5">Adductor muscle</tissue>
    </source>
</reference>
<dbReference type="InterPro" id="IPR036956">
    <property type="entry name" value="Impact_N_sf"/>
</dbReference>
<protein>
    <recommendedName>
        <fullName evidence="4">Impact N-terminal domain-containing protein</fullName>
    </recommendedName>
</protein>
<evidence type="ECO:0000313" key="5">
    <source>
        <dbReference type="EMBL" id="KAJ8313383.1"/>
    </source>
</evidence>
<evidence type="ECO:0000256" key="3">
    <source>
        <dbReference type="SAM" id="MobiDB-lite"/>
    </source>
</evidence>
<keyword evidence="6" id="KW-1185">Reference proteome</keyword>
<dbReference type="InterPro" id="IPR020568">
    <property type="entry name" value="Ribosomal_Su5_D2-typ_SF"/>
</dbReference>
<sequence length="466" mass="53078">MPLAAAAVIEVVVIGEDLTQLKQSGKTNTYQVFTDTYCNISKNTDTRYLLILTVISQKTQTPGTTASAHMLKRKDRGSSGSENIEVYNPSKRGYIYNSMMADNATPGEMTNELLSDLVSNEVDSLKNDIKKRNGIEERLELVCIEATDQGKEIDELRRENKKLTGEVELMKSYIIRLEQRVNSNTVDITNQAARGMRNNLIFTGVKESDGENLFEKVNEIIVKELKVDPVKFDRIHRIGPKTNKSYPRSIVGKCFDYAQRENVLRHAKHLKNGIKIFPQFPESNRENRKRAFDLHKKYEGENVETKVVGEKLVFKQSGNQYREKISLPKANMVLTSKTETNYKVYHSDLITDGENKFQAHAVEVSSIKEAREASLQILKEPEIAKANHNVLACVYLNRNGELKDSMDDDMEFGAARKILNLMHDKEIANCMIIVSRWNPHGQKLGPKRFDHFKNCSINVMKKVFVV</sequence>
<evidence type="ECO:0000313" key="6">
    <source>
        <dbReference type="Proteomes" id="UP001217089"/>
    </source>
</evidence>
<name>A0ABQ9F7R0_TEGGR</name>
<dbReference type="Gene3D" id="3.30.70.1820">
    <property type="entry name" value="L1 transposable element, RRM domain"/>
    <property type="match status" value="1"/>
</dbReference>
<organism evidence="5 6">
    <name type="scientific">Tegillarca granosa</name>
    <name type="common">Malaysian cockle</name>
    <name type="synonym">Anadara granosa</name>
    <dbReference type="NCBI Taxonomy" id="220873"/>
    <lineage>
        <taxon>Eukaryota</taxon>
        <taxon>Metazoa</taxon>
        <taxon>Spiralia</taxon>
        <taxon>Lophotrochozoa</taxon>
        <taxon>Mollusca</taxon>
        <taxon>Bivalvia</taxon>
        <taxon>Autobranchia</taxon>
        <taxon>Pteriomorphia</taxon>
        <taxon>Arcoida</taxon>
        <taxon>Arcoidea</taxon>
        <taxon>Arcidae</taxon>
        <taxon>Tegillarca</taxon>
    </lineage>
</organism>
<comment type="caution">
    <text evidence="5">The sequence shown here is derived from an EMBL/GenBank/DDBJ whole genome shotgun (WGS) entry which is preliminary data.</text>
</comment>
<keyword evidence="2" id="KW-0175">Coiled coil</keyword>
<dbReference type="InterPro" id="IPR001498">
    <property type="entry name" value="Impact_N"/>
</dbReference>
<dbReference type="EMBL" id="JARBDR010000373">
    <property type="protein sequence ID" value="KAJ8313383.1"/>
    <property type="molecule type" value="Genomic_DNA"/>
</dbReference>
<comment type="similarity">
    <text evidence="1">Belongs to the IMPACT family.</text>
</comment>
<dbReference type="PANTHER" id="PTHR16301">
    <property type="entry name" value="IMPACT-RELATED"/>
    <property type="match status" value="1"/>
</dbReference>
<dbReference type="Gene3D" id="3.30.230.30">
    <property type="entry name" value="Impact, N-terminal domain"/>
    <property type="match status" value="1"/>
</dbReference>
<evidence type="ECO:0000256" key="2">
    <source>
        <dbReference type="SAM" id="Coils"/>
    </source>
</evidence>
<dbReference type="SUPFAM" id="SSF54211">
    <property type="entry name" value="Ribosomal protein S5 domain 2-like"/>
    <property type="match status" value="1"/>
</dbReference>